<dbReference type="CDD" id="cd16018">
    <property type="entry name" value="Enpp"/>
    <property type="match status" value="1"/>
</dbReference>
<dbReference type="InterPro" id="IPR017850">
    <property type="entry name" value="Alkaline_phosphatase_core_sf"/>
</dbReference>
<evidence type="ECO:0000313" key="2">
    <source>
        <dbReference type="EMBL" id="KRX24509.1"/>
    </source>
</evidence>
<keyword evidence="3" id="KW-1185">Reference proteome</keyword>
<dbReference type="Proteomes" id="UP000054630">
    <property type="component" value="Unassembled WGS sequence"/>
</dbReference>
<comment type="caution">
    <text evidence="2">The sequence shown here is derived from an EMBL/GenBank/DDBJ whole genome shotgun (WGS) entry which is preliminary data.</text>
</comment>
<feature type="chain" id="PRO_5006868619" evidence="1">
    <location>
        <begin position="23"/>
        <end position="406"/>
    </location>
</feature>
<organism evidence="2 3">
    <name type="scientific">Trichinella nelsoni</name>
    <dbReference type="NCBI Taxonomy" id="6336"/>
    <lineage>
        <taxon>Eukaryota</taxon>
        <taxon>Metazoa</taxon>
        <taxon>Ecdysozoa</taxon>
        <taxon>Nematoda</taxon>
        <taxon>Enoplea</taxon>
        <taxon>Dorylaimia</taxon>
        <taxon>Trichinellida</taxon>
        <taxon>Trichinellidae</taxon>
        <taxon>Trichinella</taxon>
    </lineage>
</organism>
<accession>A0A0V0SCL7</accession>
<gene>
    <name evidence="2" type="primary">enpp4</name>
    <name evidence="2" type="ORF">T07_13506</name>
</gene>
<dbReference type="Pfam" id="PF01663">
    <property type="entry name" value="Phosphodiest"/>
    <property type="match status" value="1"/>
</dbReference>
<dbReference type="GO" id="GO:0016787">
    <property type="term" value="F:hydrolase activity"/>
    <property type="evidence" value="ECO:0007669"/>
    <property type="project" value="UniProtKB-ARBA"/>
</dbReference>
<dbReference type="SUPFAM" id="SSF53649">
    <property type="entry name" value="Alkaline phosphatase-like"/>
    <property type="match status" value="1"/>
</dbReference>
<name>A0A0V0SCL7_9BILA</name>
<sequence length="406" mass="46630">MKAVKLRTIIYITGLFLLSSSTKQCKKHITILISLDGFRADYVNRLFFLKNHITYIGDLMMGSAYASSGIRSVFPSITFPNHMTMATGKYVDEHGIVSKHFYIPSKKKTVHINGISDSEFWEIAHGEPIWASYAKMHGQSKVACISWFGCNKPYHGIKLTNYVSFNMGHSWAYLVDNLISYLQNGVEFVLMYFPEPDYTGHHYGPDSHHMDRKLLEIDNNIGYLISSLQHADFYDKANIILTSDHGMTAVKDEVVIPPRHDFKIWSEHDSYWLIQPNPGKTAEVMAYLKSFNKHNYFEVVEKENLPDRYHFQASSRIPKLIIMAKPGYVLHTYYKGKLKGQHGYKSGYYEMKALFIARGPSFLPFPVSDKFCTKHTAQVVKEVLCIPQHLTRSQKNLLNFVKSVSQ</sequence>
<reference evidence="2 3" key="1">
    <citation type="submission" date="2015-01" db="EMBL/GenBank/DDBJ databases">
        <title>Evolution of Trichinella species and genotypes.</title>
        <authorList>
            <person name="Korhonen P.K."/>
            <person name="Edoardo P."/>
            <person name="Giuseppe L.R."/>
            <person name="Gasser R.B."/>
        </authorList>
    </citation>
    <scope>NUCLEOTIDE SEQUENCE [LARGE SCALE GENOMIC DNA]</scope>
    <source>
        <strain evidence="2">ISS37</strain>
    </source>
</reference>
<dbReference type="Gene3D" id="3.30.1360.180">
    <property type="match status" value="1"/>
</dbReference>
<dbReference type="InterPro" id="IPR002591">
    <property type="entry name" value="Phosphodiest/P_Trfase"/>
</dbReference>
<dbReference type="PANTHER" id="PTHR10151">
    <property type="entry name" value="ECTONUCLEOTIDE PYROPHOSPHATASE/PHOSPHODIESTERASE"/>
    <property type="match status" value="1"/>
</dbReference>
<dbReference type="Gene3D" id="3.40.720.10">
    <property type="entry name" value="Alkaline Phosphatase, subunit A"/>
    <property type="match status" value="1"/>
</dbReference>
<dbReference type="OrthoDB" id="415411at2759"/>
<protein>
    <submittedName>
        <fullName evidence="2">Bis(5'-adenosyl)-triphosphatase enpp4</fullName>
    </submittedName>
</protein>
<dbReference type="PANTHER" id="PTHR10151:SF120">
    <property type="entry name" value="BIS(5'-ADENOSYL)-TRIPHOSPHATASE"/>
    <property type="match status" value="1"/>
</dbReference>
<keyword evidence="1" id="KW-0732">Signal</keyword>
<dbReference type="EMBL" id="JYDL01000017">
    <property type="protein sequence ID" value="KRX24509.1"/>
    <property type="molecule type" value="Genomic_DNA"/>
</dbReference>
<evidence type="ECO:0000256" key="1">
    <source>
        <dbReference type="SAM" id="SignalP"/>
    </source>
</evidence>
<dbReference type="AlphaFoldDB" id="A0A0V0SCL7"/>
<proteinExistence type="predicted"/>
<evidence type="ECO:0000313" key="3">
    <source>
        <dbReference type="Proteomes" id="UP000054630"/>
    </source>
</evidence>
<dbReference type="STRING" id="6336.A0A0V0SCL7"/>
<feature type="signal peptide" evidence="1">
    <location>
        <begin position="1"/>
        <end position="22"/>
    </location>
</feature>